<dbReference type="InterPro" id="IPR036259">
    <property type="entry name" value="MFS_trans_sf"/>
</dbReference>
<sequence length="443" mass="44654">MATEATANGGYLDILRAPHAARLLTGTLVGRLPNGTGPIAITVFTRAEGGSYSLAGGLIAAYGVATAIGQPLLGRAVDLKGQPRIQLPAAVVSALGMAALALTGIGNLLLAYAAVLVAGLFTPPLEGGLRALWPSVLGREDRVHRAYAMDAVAQEVMFTVGPLLLTLLVALWSPASALVVINLLGVLGALSVVLSEPSRTWRSAPREAHWLGALRSPGLLALLACFFFVGLALGSITVAGVAYADDRGDEAVYGWLMAALGLGALVGGVAYGARRWAGPPERRLRVLVLLLAVCYLPLTLVPGPVAMTALAALAGVFLAPAIACAFIVVDRHAPSGTVTEAFSWLVTTFGVGAALGSAVSGPAVELAGTPAGFAVAGAGGFVAFLVLLATGRVLGPPVTPRHAVGGGAASDGAAAGRTEKNTRSSENDRNGAVEPGFSTGSQA</sequence>
<keyword evidence="2 6" id="KW-0812">Transmembrane</keyword>
<dbReference type="RefSeq" id="WP_345490050.1">
    <property type="nucleotide sequence ID" value="NZ_BAAAWU010000001.1"/>
</dbReference>
<keyword evidence="4 6" id="KW-0472">Membrane</keyword>
<gene>
    <name evidence="8" type="ORF">ACFFTP_02745</name>
</gene>
<evidence type="ECO:0000313" key="8">
    <source>
        <dbReference type="EMBL" id="MFB9553116.1"/>
    </source>
</evidence>
<dbReference type="PANTHER" id="PTHR23542:SF1">
    <property type="entry name" value="MAJOR FACILITATOR SUPERFAMILY (MFS) PROFILE DOMAIN-CONTAINING PROTEIN"/>
    <property type="match status" value="1"/>
</dbReference>
<feature type="domain" description="Major facilitator superfamily (MFS) profile" evidence="7">
    <location>
        <begin position="218"/>
        <end position="443"/>
    </location>
</feature>
<comment type="caution">
    <text evidence="8">The sequence shown here is derived from an EMBL/GenBank/DDBJ whole genome shotgun (WGS) entry which is preliminary data.</text>
</comment>
<reference evidence="8 9" key="1">
    <citation type="submission" date="2024-09" db="EMBL/GenBank/DDBJ databases">
        <authorList>
            <person name="Sun Q."/>
            <person name="Mori K."/>
        </authorList>
    </citation>
    <scope>NUCLEOTIDE SEQUENCE [LARGE SCALE GENOMIC DNA]</scope>
    <source>
        <strain evidence="8 9">JCM 4414</strain>
    </source>
</reference>
<feature type="transmembrane region" description="Helical" evidence="6">
    <location>
        <begin position="52"/>
        <end position="73"/>
    </location>
</feature>
<dbReference type="EMBL" id="JBHMCT010000004">
    <property type="protein sequence ID" value="MFB9553116.1"/>
    <property type="molecule type" value="Genomic_DNA"/>
</dbReference>
<evidence type="ECO:0000256" key="1">
    <source>
        <dbReference type="ARBA" id="ARBA00004651"/>
    </source>
</evidence>
<dbReference type="Proteomes" id="UP001589716">
    <property type="component" value="Unassembled WGS sequence"/>
</dbReference>
<feature type="transmembrane region" description="Helical" evidence="6">
    <location>
        <begin position="178"/>
        <end position="197"/>
    </location>
</feature>
<dbReference type="PANTHER" id="PTHR23542">
    <property type="match status" value="1"/>
</dbReference>
<dbReference type="SUPFAM" id="SSF103473">
    <property type="entry name" value="MFS general substrate transporter"/>
    <property type="match status" value="1"/>
</dbReference>
<feature type="transmembrane region" description="Helical" evidence="6">
    <location>
        <begin position="371"/>
        <end position="391"/>
    </location>
</feature>
<protein>
    <submittedName>
        <fullName evidence="8">MFS transporter</fullName>
    </submittedName>
</protein>
<organism evidence="8 9">
    <name type="scientific">Streptomyces roseoviridis</name>
    <dbReference type="NCBI Taxonomy" id="67361"/>
    <lineage>
        <taxon>Bacteria</taxon>
        <taxon>Bacillati</taxon>
        <taxon>Actinomycetota</taxon>
        <taxon>Actinomycetes</taxon>
        <taxon>Kitasatosporales</taxon>
        <taxon>Streptomycetaceae</taxon>
        <taxon>Streptomyces</taxon>
    </lineage>
</organism>
<proteinExistence type="predicted"/>
<evidence type="ECO:0000256" key="5">
    <source>
        <dbReference type="SAM" id="MobiDB-lite"/>
    </source>
</evidence>
<feature type="transmembrane region" description="Helical" evidence="6">
    <location>
        <begin position="85"/>
        <end position="105"/>
    </location>
</feature>
<feature type="compositionally biased region" description="Basic and acidic residues" evidence="5">
    <location>
        <begin position="417"/>
        <end position="431"/>
    </location>
</feature>
<feature type="transmembrane region" description="Helical" evidence="6">
    <location>
        <begin position="218"/>
        <end position="240"/>
    </location>
</feature>
<feature type="transmembrane region" description="Helical" evidence="6">
    <location>
        <begin position="152"/>
        <end position="172"/>
    </location>
</feature>
<dbReference type="Pfam" id="PF07690">
    <property type="entry name" value="MFS_1"/>
    <property type="match status" value="1"/>
</dbReference>
<evidence type="ECO:0000256" key="4">
    <source>
        <dbReference type="ARBA" id="ARBA00023136"/>
    </source>
</evidence>
<dbReference type="Gene3D" id="1.20.1250.20">
    <property type="entry name" value="MFS general substrate transporter like domains"/>
    <property type="match status" value="2"/>
</dbReference>
<dbReference type="InterPro" id="IPR020846">
    <property type="entry name" value="MFS_dom"/>
</dbReference>
<dbReference type="PROSITE" id="PS50850">
    <property type="entry name" value="MFS"/>
    <property type="match status" value="1"/>
</dbReference>
<feature type="transmembrane region" description="Helical" evidence="6">
    <location>
        <begin position="284"/>
        <end position="303"/>
    </location>
</feature>
<keyword evidence="3 6" id="KW-1133">Transmembrane helix</keyword>
<evidence type="ECO:0000256" key="2">
    <source>
        <dbReference type="ARBA" id="ARBA00022692"/>
    </source>
</evidence>
<evidence type="ECO:0000259" key="7">
    <source>
        <dbReference type="PROSITE" id="PS50850"/>
    </source>
</evidence>
<evidence type="ECO:0000256" key="6">
    <source>
        <dbReference type="SAM" id="Phobius"/>
    </source>
</evidence>
<keyword evidence="9" id="KW-1185">Reference proteome</keyword>
<feature type="region of interest" description="Disordered" evidence="5">
    <location>
        <begin position="401"/>
        <end position="443"/>
    </location>
</feature>
<evidence type="ECO:0000313" key="9">
    <source>
        <dbReference type="Proteomes" id="UP001589716"/>
    </source>
</evidence>
<evidence type="ECO:0000256" key="3">
    <source>
        <dbReference type="ARBA" id="ARBA00022989"/>
    </source>
</evidence>
<accession>A0ABV5QI04</accession>
<feature type="transmembrane region" description="Helical" evidence="6">
    <location>
        <begin position="309"/>
        <end position="329"/>
    </location>
</feature>
<comment type="subcellular location">
    <subcellularLocation>
        <location evidence="1">Cell membrane</location>
        <topology evidence="1">Multi-pass membrane protein</topology>
    </subcellularLocation>
</comment>
<feature type="transmembrane region" description="Helical" evidence="6">
    <location>
        <begin position="252"/>
        <end position="272"/>
    </location>
</feature>
<name>A0ABV5QI04_9ACTN</name>
<dbReference type="InterPro" id="IPR011701">
    <property type="entry name" value="MFS"/>
</dbReference>
<feature type="transmembrane region" description="Helical" evidence="6">
    <location>
        <begin position="341"/>
        <end position="359"/>
    </location>
</feature>